<keyword evidence="2" id="KW-1185">Reference proteome</keyword>
<gene>
    <name evidence="1" type="ORF">ACFO3N_15955</name>
</gene>
<evidence type="ECO:0000313" key="1">
    <source>
        <dbReference type="EMBL" id="MFC4478568.1"/>
    </source>
</evidence>
<sequence>MPPALAGGFLFIANKKALAKLLRLVWLKPINIESSNLQLKLEAIHFSHELANKIQKLQRSEIFIAKIPSARKKLRRSYIFIAPEERHNIITIRFPWLKPRAMFEIYNQYIFSLDNIISSMT</sequence>
<dbReference type="EMBL" id="JBHSFY010000010">
    <property type="protein sequence ID" value="MFC4478568.1"/>
    <property type="molecule type" value="Genomic_DNA"/>
</dbReference>
<name>A0ABV8ZEV6_9FLAO</name>
<organism evidence="1 2">
    <name type="scientific">Flavobacterium chungangensis</name>
    <dbReference type="NCBI Taxonomy" id="2708132"/>
    <lineage>
        <taxon>Bacteria</taxon>
        <taxon>Pseudomonadati</taxon>
        <taxon>Bacteroidota</taxon>
        <taxon>Flavobacteriia</taxon>
        <taxon>Flavobacteriales</taxon>
        <taxon>Flavobacteriaceae</taxon>
        <taxon>Flavobacterium</taxon>
    </lineage>
</organism>
<reference evidence="2" key="1">
    <citation type="journal article" date="2019" name="Int. J. Syst. Evol. Microbiol.">
        <title>The Global Catalogue of Microorganisms (GCM) 10K type strain sequencing project: providing services to taxonomists for standard genome sequencing and annotation.</title>
        <authorList>
            <consortium name="The Broad Institute Genomics Platform"/>
            <consortium name="The Broad Institute Genome Sequencing Center for Infectious Disease"/>
            <person name="Wu L."/>
            <person name="Ma J."/>
        </authorList>
    </citation>
    <scope>NUCLEOTIDE SEQUENCE [LARGE SCALE GENOMIC DNA]</scope>
    <source>
        <strain evidence="2">NBRC 103627</strain>
    </source>
</reference>
<comment type="caution">
    <text evidence="1">The sequence shown here is derived from an EMBL/GenBank/DDBJ whole genome shotgun (WGS) entry which is preliminary data.</text>
</comment>
<evidence type="ECO:0000313" key="2">
    <source>
        <dbReference type="Proteomes" id="UP001596003"/>
    </source>
</evidence>
<dbReference type="RefSeq" id="WP_379799266.1">
    <property type="nucleotide sequence ID" value="NZ_JBHSFY010000010.1"/>
</dbReference>
<dbReference type="Proteomes" id="UP001596003">
    <property type="component" value="Unassembled WGS sequence"/>
</dbReference>
<protein>
    <submittedName>
        <fullName evidence="1">Uncharacterized protein</fullName>
    </submittedName>
</protein>
<proteinExistence type="predicted"/>
<accession>A0ABV8ZEV6</accession>